<protein>
    <submittedName>
        <fullName evidence="6">KAP family P-loop domain</fullName>
    </submittedName>
</protein>
<feature type="region of interest" description="Disordered" evidence="2">
    <location>
        <begin position="1173"/>
        <end position="1210"/>
    </location>
</feature>
<dbReference type="PROSITE" id="PS50088">
    <property type="entry name" value="ANK_REPEAT"/>
    <property type="match status" value="9"/>
</dbReference>
<evidence type="ECO:0000259" key="4">
    <source>
        <dbReference type="Pfam" id="PF07693"/>
    </source>
</evidence>
<reference evidence="6 7" key="1">
    <citation type="submission" date="2023-09" db="EMBL/GenBank/DDBJ databases">
        <title>Nesidiocoris tenuis whole genome shotgun sequence.</title>
        <authorList>
            <person name="Shibata T."/>
            <person name="Shimoda M."/>
            <person name="Kobayashi T."/>
            <person name="Uehara T."/>
        </authorList>
    </citation>
    <scope>NUCLEOTIDE SEQUENCE [LARGE SCALE GENOMIC DNA]</scope>
    <source>
        <strain evidence="6 7">Japan</strain>
    </source>
</reference>
<feature type="repeat" description="ANK" evidence="1">
    <location>
        <begin position="253"/>
        <end position="285"/>
    </location>
</feature>
<feature type="repeat" description="ANK" evidence="1">
    <location>
        <begin position="319"/>
        <end position="351"/>
    </location>
</feature>
<feature type="repeat" description="ANK" evidence="1">
    <location>
        <begin position="121"/>
        <end position="153"/>
    </location>
</feature>
<dbReference type="SUPFAM" id="SSF48403">
    <property type="entry name" value="Ankyrin repeat"/>
    <property type="match status" value="1"/>
</dbReference>
<feature type="compositionally biased region" description="Low complexity" evidence="2">
    <location>
        <begin position="1342"/>
        <end position="1354"/>
    </location>
</feature>
<feature type="repeat" description="ANK" evidence="1">
    <location>
        <begin position="286"/>
        <end position="318"/>
    </location>
</feature>
<dbReference type="Pfam" id="PF07693">
    <property type="entry name" value="KAP_NTPase"/>
    <property type="match status" value="1"/>
</dbReference>
<dbReference type="InterPro" id="IPR013761">
    <property type="entry name" value="SAM/pointed_sf"/>
</dbReference>
<keyword evidence="7" id="KW-1185">Reference proteome</keyword>
<keyword evidence="3" id="KW-1133">Transmembrane helix</keyword>
<dbReference type="InterPro" id="IPR002110">
    <property type="entry name" value="Ankyrin_rpt"/>
</dbReference>
<feature type="compositionally biased region" description="Polar residues" evidence="2">
    <location>
        <begin position="1540"/>
        <end position="1553"/>
    </location>
</feature>
<dbReference type="InterPro" id="IPR011646">
    <property type="entry name" value="KAP_P-loop"/>
</dbReference>
<feature type="repeat" description="ANK" evidence="1">
    <location>
        <begin position="154"/>
        <end position="186"/>
    </location>
</feature>
<feature type="compositionally biased region" description="Basic and acidic residues" evidence="2">
    <location>
        <begin position="1331"/>
        <end position="1341"/>
    </location>
</feature>
<evidence type="ECO:0000256" key="3">
    <source>
        <dbReference type="SAM" id="Phobius"/>
    </source>
</evidence>
<feature type="domain" description="KAP NTPase" evidence="4">
    <location>
        <begin position="491"/>
        <end position="1023"/>
    </location>
</feature>
<feature type="transmembrane region" description="Helical" evidence="3">
    <location>
        <begin position="548"/>
        <end position="567"/>
    </location>
</feature>
<dbReference type="PANTHER" id="PTHR24116:SF0">
    <property type="entry name" value="KINASE D-INTERACTING SUBSTRATE OF 220 KDA"/>
    <property type="match status" value="1"/>
</dbReference>
<dbReference type="PRINTS" id="PR01415">
    <property type="entry name" value="ANKYRIN"/>
</dbReference>
<dbReference type="EMBL" id="AP028914">
    <property type="protein sequence ID" value="BES95565.1"/>
    <property type="molecule type" value="Genomic_DNA"/>
</dbReference>
<keyword evidence="3" id="KW-0472">Membrane</keyword>
<feature type="compositionally biased region" description="Acidic residues" evidence="2">
    <location>
        <begin position="1529"/>
        <end position="1538"/>
    </location>
</feature>
<feature type="transmembrane region" description="Helical" evidence="3">
    <location>
        <begin position="713"/>
        <end position="734"/>
    </location>
</feature>
<feature type="repeat" description="ANK" evidence="1">
    <location>
        <begin position="187"/>
        <end position="219"/>
    </location>
</feature>
<dbReference type="Proteomes" id="UP001307889">
    <property type="component" value="Chromosome 6"/>
</dbReference>
<feature type="transmembrane region" description="Helical" evidence="3">
    <location>
        <begin position="573"/>
        <end position="596"/>
    </location>
</feature>
<dbReference type="Pfam" id="PF23307">
    <property type="entry name" value="SAM_KIDINS220"/>
    <property type="match status" value="1"/>
</dbReference>
<dbReference type="InterPro" id="IPR036770">
    <property type="entry name" value="Ankyrin_rpt-contain_sf"/>
</dbReference>
<dbReference type="InterPro" id="IPR057092">
    <property type="entry name" value="SAM_KIDINS220"/>
</dbReference>
<evidence type="ECO:0000313" key="6">
    <source>
        <dbReference type="EMBL" id="BES95565.1"/>
    </source>
</evidence>
<feature type="domain" description="Kinase D-interacting substrate of 220 kDa-like SAM" evidence="5">
    <location>
        <begin position="1238"/>
        <end position="1315"/>
    </location>
</feature>
<dbReference type="Pfam" id="PF12796">
    <property type="entry name" value="Ank_2"/>
    <property type="match status" value="4"/>
</dbReference>
<feature type="region of interest" description="Disordered" evidence="2">
    <location>
        <begin position="929"/>
        <end position="968"/>
    </location>
</feature>
<feature type="repeat" description="ANK" evidence="1">
    <location>
        <begin position="385"/>
        <end position="417"/>
    </location>
</feature>
<keyword evidence="3" id="KW-0812">Transmembrane</keyword>
<feature type="repeat" description="ANK" evidence="1">
    <location>
        <begin position="220"/>
        <end position="252"/>
    </location>
</feature>
<evidence type="ECO:0000256" key="1">
    <source>
        <dbReference type="PROSITE-ProRule" id="PRU00023"/>
    </source>
</evidence>
<dbReference type="PROSITE" id="PS50297">
    <property type="entry name" value="ANK_REP_REGION"/>
    <property type="match status" value="8"/>
</dbReference>
<name>A0ABN7AX88_9HEMI</name>
<dbReference type="SMART" id="SM00248">
    <property type="entry name" value="ANK"/>
    <property type="match status" value="11"/>
</dbReference>
<evidence type="ECO:0000259" key="5">
    <source>
        <dbReference type="Pfam" id="PF23307"/>
    </source>
</evidence>
<gene>
    <name evidence="6" type="ORF">NTJ_08375</name>
</gene>
<dbReference type="Gene3D" id="1.25.40.20">
    <property type="entry name" value="Ankyrin repeat-containing domain"/>
    <property type="match status" value="3"/>
</dbReference>
<sequence>MAGSSNLSLESLPLSASFRPTLNYGSVWSYYNFLRRGSIQSNRTLNRSESMVSLSHKTLTTFIAEDDVQGLQTYLENKKVSVDDKDENGATALHFAATKGKVNFVRILINHNADVNAEDQDNWTPLLCASKEGHFEVVQELLDREANKEHRDVGGWTALMWASYKGHNNIALLLLEKGADVNAHGNYHISSLLWAAGRGHDIIAKALISHGAKVNVGDKYGTTALVWASRKGNAEIVSALLKSGANVDTAGMHSWTPLLVATMGNHIDVVNMLLEHKPNVNAVDKDGCTALILACKEGYTEIAAAVIAAGAYINVQDRSGDTNLIHAVKGGHRNIIDLLLKKYADVDIPGKERKTATYTAVEKGNIPVLKMLLTANPDLEISTKDGDTPLLKAVRSRNADAVSLLMDRKAKVAASDKWGDTALHIAMRARSKAIVEILLRNPKNSQLLYRPNRAGETPYNIDMNHTKTILGQIFGARRLNTNEDNENLLGYDLYSSALADVLSEPSLSMPITVGLFAKWGSGKSFLLSKLKEEMKSFARQWFDPIIRFSWILQAILGHISILVGLVVGLLTSWLIGTLVAAFLLLSCYACYTLLWYSSQRYNWEFPYKFSAALSKRMNSVKVVLQVMFCHPPGSTFSDSVAAQPIRFYFSESNRIGTTTAGENSVVQMLGSLYDAIEADYGTLSTRMYRAFRPKPLKSATTWKWRRLCCVPNLIVFELCMISTLVMIGVLSVYLAELPLPDNETSLNRITAHVIFAVCGGFVLVAVVANLYTISKMFKSLLFSQRRRLQFAISNLETVRSEGFLQALRKEVVLMTEMVKCLDAFTQQQTRLVIIVDGLDSGEQDKVVLILDAVHTLFSTANTPFITVLAIDPHVIAKCIEANGRKHLISETNIGGHDYLHNMVQLPFYLQNSGLRKVKLAQKSSISKKPSVTAGFEGSSADLGLPSEPSRRNSRDEKLKIPGKRGSRKLKLSESIASSLGSNLNRAGGPHELTKMLLTDDYFSDVNPRTMKRLMNVVYITGRLLKAFQIDFNWYHLATWVNITEQWPYRTSWMIYYHETSEDSFDDNMSLKALYDKVRDQIPSSKDLDPLVEFDRDEKKLDVFLTFHRSSLLVSDLRVFLPFTINLDPYLRKVIKDSRQEIEESADFVAQPQPGISHWDTWVNTSVKKKLLRKTGRQESLNASTPTSSSNFGLPQVAGANQQWGPPPGSWQVPMYLPQPQTLQTNPQQNIPLPNEVADVQLSSLSVSGVCHLISNIPDLSPNQIQAYTTTIKNNNINGKVLAYCDLNDLKNVLNMNFGDWEMFRIVISKLREKDLTSYMAMPAIGAPAKRPSRDVGRERTSSTHSTQSLVSSKSQDGRDKPAWSGAKPQSSVMEKQVTLEEQTICGALQTLSEEACEDVLDEKREMMNDSSGDRDLMGFSGIGRTVSQSSFYSSIPDETEVVILQNSSLQSWSAVPCETISSGSSENNTPLIRRREDFQNTVDVGDASRAKLLPNSRPSSLYMLDDKNSPARRSRSVDGPPPIIVMCEVNDDEDDDESTPLVSNTQSPQSPAGSTPVSVTSAPVVAPIIITTTSSTESLKNINFKQLSFDDPETTV</sequence>
<dbReference type="InterPro" id="IPR052771">
    <property type="entry name" value="Neurotrophin_sig_adaptor"/>
</dbReference>
<dbReference type="SUPFAM" id="SSF47769">
    <property type="entry name" value="SAM/Pointed domain"/>
    <property type="match status" value="1"/>
</dbReference>
<feature type="region of interest" description="Disordered" evidence="2">
    <location>
        <begin position="1326"/>
        <end position="1375"/>
    </location>
</feature>
<keyword evidence="1" id="KW-0040">ANK repeat</keyword>
<dbReference type="PANTHER" id="PTHR24116">
    <property type="entry name" value="KINASE D-INTERACTING SUBSTRATE OF 220 KDA"/>
    <property type="match status" value="1"/>
</dbReference>
<organism evidence="6 7">
    <name type="scientific">Nesidiocoris tenuis</name>
    <dbReference type="NCBI Taxonomy" id="355587"/>
    <lineage>
        <taxon>Eukaryota</taxon>
        <taxon>Metazoa</taxon>
        <taxon>Ecdysozoa</taxon>
        <taxon>Arthropoda</taxon>
        <taxon>Hexapoda</taxon>
        <taxon>Insecta</taxon>
        <taxon>Pterygota</taxon>
        <taxon>Neoptera</taxon>
        <taxon>Paraneoptera</taxon>
        <taxon>Hemiptera</taxon>
        <taxon>Heteroptera</taxon>
        <taxon>Panheteroptera</taxon>
        <taxon>Cimicomorpha</taxon>
        <taxon>Miridae</taxon>
        <taxon>Dicyphina</taxon>
        <taxon>Nesidiocoris</taxon>
    </lineage>
</organism>
<feature type="compositionally biased region" description="Polar residues" evidence="2">
    <location>
        <begin position="1177"/>
        <end position="1203"/>
    </location>
</feature>
<feature type="transmembrane region" description="Helical" evidence="3">
    <location>
        <begin position="749"/>
        <end position="771"/>
    </location>
</feature>
<accession>A0ABN7AX88</accession>
<dbReference type="Pfam" id="PF00023">
    <property type="entry name" value="Ank"/>
    <property type="match status" value="2"/>
</dbReference>
<evidence type="ECO:0000313" key="7">
    <source>
        <dbReference type="Proteomes" id="UP001307889"/>
    </source>
</evidence>
<feature type="repeat" description="ANK" evidence="1">
    <location>
        <begin position="88"/>
        <end position="120"/>
    </location>
</feature>
<feature type="region of interest" description="Disordered" evidence="2">
    <location>
        <begin position="1496"/>
        <end position="1559"/>
    </location>
</feature>
<feature type="compositionally biased region" description="Basic and acidic residues" evidence="2">
    <location>
        <begin position="948"/>
        <end position="959"/>
    </location>
</feature>
<proteinExistence type="predicted"/>
<evidence type="ECO:0000256" key="2">
    <source>
        <dbReference type="SAM" id="MobiDB-lite"/>
    </source>
</evidence>